<reference evidence="10" key="4">
    <citation type="journal article" date="2015" name="G3 (Bethesda)">
        <title>Genome sequences of three phytopathogenic species of the Magnaporthaceae family of fungi.</title>
        <authorList>
            <person name="Okagaki L.H."/>
            <person name="Nunes C.C."/>
            <person name="Sailsbery J."/>
            <person name="Clay B."/>
            <person name="Brown D."/>
            <person name="John T."/>
            <person name="Oh Y."/>
            <person name="Young N."/>
            <person name="Fitzgerald M."/>
            <person name="Haas B.J."/>
            <person name="Zeng Q."/>
            <person name="Young S."/>
            <person name="Adiconis X."/>
            <person name="Fan L."/>
            <person name="Levin J.Z."/>
            <person name="Mitchell T.K."/>
            <person name="Okubara P.A."/>
            <person name="Farman M.L."/>
            <person name="Kohn L.M."/>
            <person name="Birren B."/>
            <person name="Ma L.-J."/>
            <person name="Dean R.A."/>
        </authorList>
    </citation>
    <scope>NUCLEOTIDE SEQUENCE</scope>
    <source>
        <strain evidence="10">ATCC 64411 / 73-15</strain>
    </source>
</reference>
<evidence type="ECO:0000256" key="6">
    <source>
        <dbReference type="SAM" id="MobiDB-lite"/>
    </source>
</evidence>
<evidence type="ECO:0000256" key="3">
    <source>
        <dbReference type="ARBA" id="ARBA00022989"/>
    </source>
</evidence>
<evidence type="ECO:0000259" key="8">
    <source>
        <dbReference type="Pfam" id="PF20684"/>
    </source>
</evidence>
<evidence type="ECO:0000313" key="9">
    <source>
        <dbReference type="EMBL" id="KLU86083.1"/>
    </source>
</evidence>
<evidence type="ECO:0000256" key="1">
    <source>
        <dbReference type="ARBA" id="ARBA00004141"/>
    </source>
</evidence>
<name>A0A0C4DYI0_MAGP6</name>
<evidence type="ECO:0000256" key="5">
    <source>
        <dbReference type="ARBA" id="ARBA00038359"/>
    </source>
</evidence>
<feature type="domain" description="Rhodopsin" evidence="8">
    <location>
        <begin position="47"/>
        <end position="300"/>
    </location>
</feature>
<dbReference type="AlphaFoldDB" id="A0A0C4DYI0"/>
<dbReference type="OMA" id="MPIFWPI"/>
<evidence type="ECO:0000256" key="2">
    <source>
        <dbReference type="ARBA" id="ARBA00022692"/>
    </source>
</evidence>
<reference evidence="11" key="2">
    <citation type="submission" date="2010-05" db="EMBL/GenBank/DDBJ databases">
        <title>The genome sequence of Magnaporthe poae strain ATCC 64411.</title>
        <authorList>
            <person name="Ma L.-J."/>
            <person name="Dead R."/>
            <person name="Young S."/>
            <person name="Zeng Q."/>
            <person name="Koehrsen M."/>
            <person name="Alvarado L."/>
            <person name="Berlin A."/>
            <person name="Chapman S.B."/>
            <person name="Chen Z."/>
            <person name="Freedman E."/>
            <person name="Gellesch M."/>
            <person name="Goldberg J."/>
            <person name="Griggs A."/>
            <person name="Gujja S."/>
            <person name="Heilman E.R."/>
            <person name="Heiman D."/>
            <person name="Hepburn T."/>
            <person name="Howarth C."/>
            <person name="Jen D."/>
            <person name="Larson L."/>
            <person name="Mehta T."/>
            <person name="Neiman D."/>
            <person name="Pearson M."/>
            <person name="Roberts A."/>
            <person name="Saif S."/>
            <person name="Shea T."/>
            <person name="Shenoy N."/>
            <person name="Sisk P."/>
            <person name="Stolte C."/>
            <person name="Sykes S."/>
            <person name="Walk T."/>
            <person name="White J."/>
            <person name="Yandava C."/>
            <person name="Haas B."/>
            <person name="Nusbaum C."/>
            <person name="Birren B."/>
        </authorList>
    </citation>
    <scope>NUCLEOTIDE SEQUENCE [LARGE SCALE GENOMIC DNA]</scope>
    <source>
        <strain evidence="11">ATCC 64411 / 73-15</strain>
    </source>
</reference>
<dbReference type="EMBL" id="GL876969">
    <property type="protein sequence ID" value="KLU86083.1"/>
    <property type="molecule type" value="Genomic_DNA"/>
</dbReference>
<dbReference type="VEuPathDB" id="FungiDB:MAPG_05102"/>
<accession>A0A0C4DYI0</accession>
<comment type="similarity">
    <text evidence="5">Belongs to the SAT4 family.</text>
</comment>
<evidence type="ECO:0000256" key="4">
    <source>
        <dbReference type="ARBA" id="ARBA00023136"/>
    </source>
</evidence>
<feature type="transmembrane region" description="Helical" evidence="7">
    <location>
        <begin position="108"/>
        <end position="129"/>
    </location>
</feature>
<keyword evidence="11" id="KW-1185">Reference proteome</keyword>
<reference evidence="10" key="5">
    <citation type="submission" date="2015-06" db="UniProtKB">
        <authorList>
            <consortium name="EnsemblFungi"/>
        </authorList>
    </citation>
    <scope>IDENTIFICATION</scope>
    <source>
        <strain evidence="10">ATCC 64411</strain>
    </source>
</reference>
<feature type="transmembrane region" description="Helical" evidence="7">
    <location>
        <begin position="277"/>
        <end position="297"/>
    </location>
</feature>
<dbReference type="Pfam" id="PF20684">
    <property type="entry name" value="Fung_rhodopsin"/>
    <property type="match status" value="1"/>
</dbReference>
<keyword evidence="4 7" id="KW-0472">Membrane</keyword>
<feature type="transmembrane region" description="Helical" evidence="7">
    <location>
        <begin position="235"/>
        <end position="257"/>
    </location>
</feature>
<dbReference type="GO" id="GO:0016020">
    <property type="term" value="C:membrane"/>
    <property type="evidence" value="ECO:0007669"/>
    <property type="project" value="UniProtKB-SubCell"/>
</dbReference>
<feature type="region of interest" description="Disordered" evidence="6">
    <location>
        <begin position="347"/>
        <end position="463"/>
    </location>
</feature>
<dbReference type="EMBL" id="ADBL01001203">
    <property type="status" value="NOT_ANNOTATED_CDS"/>
    <property type="molecule type" value="Genomic_DNA"/>
</dbReference>
<feature type="compositionally biased region" description="Low complexity" evidence="6">
    <location>
        <begin position="366"/>
        <end position="375"/>
    </location>
</feature>
<dbReference type="InterPro" id="IPR052337">
    <property type="entry name" value="SAT4-like"/>
</dbReference>
<dbReference type="Proteomes" id="UP000011715">
    <property type="component" value="Unassembled WGS sequence"/>
</dbReference>
<protein>
    <recommendedName>
        <fullName evidence="8">Rhodopsin domain-containing protein</fullName>
    </recommendedName>
</protein>
<dbReference type="eggNOG" id="ENOG502SNIC">
    <property type="taxonomic scope" value="Eukaryota"/>
</dbReference>
<dbReference type="EnsemblFungi" id="MAPG_05102T0">
    <property type="protein sequence ID" value="MAPG_05102T0"/>
    <property type="gene ID" value="MAPG_05102"/>
</dbReference>
<dbReference type="EMBL" id="ADBL01001202">
    <property type="status" value="NOT_ANNOTATED_CDS"/>
    <property type="molecule type" value="Genomic_DNA"/>
</dbReference>
<dbReference type="PANTHER" id="PTHR33048:SF47">
    <property type="entry name" value="INTEGRAL MEMBRANE PROTEIN-RELATED"/>
    <property type="match status" value="1"/>
</dbReference>
<evidence type="ECO:0000256" key="7">
    <source>
        <dbReference type="SAM" id="Phobius"/>
    </source>
</evidence>
<dbReference type="OrthoDB" id="61113at2759"/>
<evidence type="ECO:0000313" key="11">
    <source>
        <dbReference type="Proteomes" id="UP000011715"/>
    </source>
</evidence>
<keyword evidence="3 7" id="KW-1133">Transmembrane helix</keyword>
<feature type="transmembrane region" description="Helical" evidence="7">
    <location>
        <begin position="200"/>
        <end position="223"/>
    </location>
</feature>
<dbReference type="PANTHER" id="PTHR33048">
    <property type="entry name" value="PTH11-LIKE INTEGRAL MEMBRANE PROTEIN (AFU_ORTHOLOGUE AFUA_5G11245)"/>
    <property type="match status" value="1"/>
</dbReference>
<sequence>MSDDVLTISLLGVYDNSSEPLPLFAHVAAARAAIVVSTVLSAAAVLFRLYTRLVIVKKSGWDDVLLGVYLVLGAVLSVLVFELTKLGWGMHILKLKVITTIQFRHIFYFAYGLYTVATAIIKLSLLFQYLRIPSQGRVCHWLIITAITGVSIWGIIFSILAWYPCTKVSLFWDADDIGFFSSPHCWFFASPYVREVRTAYLSHGVTNMILDMVVLLLAAPLFWRKDKSARTNRGLLALVTMGAFVTGLAIWRVRSIIKNQTGTWPTLDPFFYTPTTIVLSYLEISCASVVASVPVFWPVLLRQISRIIVVEVTKEQQLDGHRGWSNNSEGGQSVASHDIYMASITNPLMAPVPPGRSPRGFGPHKPSSFSSSSSLRPPPPMREAGTLSRSHSSDSLGRQQQQRQYMYAPLGQQDIGGSPPSFGPPPPGPGSVRSTSLLSVEDPKQSLRRKTSRHMAFEMQLGR</sequence>
<proteinExistence type="inferred from homology"/>
<reference evidence="9" key="3">
    <citation type="submission" date="2011-03" db="EMBL/GenBank/DDBJ databases">
        <title>Annotation of Magnaporthe poae ATCC 64411.</title>
        <authorList>
            <person name="Ma L.-J."/>
            <person name="Dead R."/>
            <person name="Young S.K."/>
            <person name="Zeng Q."/>
            <person name="Gargeya S."/>
            <person name="Fitzgerald M."/>
            <person name="Haas B."/>
            <person name="Abouelleil A."/>
            <person name="Alvarado L."/>
            <person name="Arachchi H.M."/>
            <person name="Berlin A."/>
            <person name="Brown A."/>
            <person name="Chapman S.B."/>
            <person name="Chen Z."/>
            <person name="Dunbar C."/>
            <person name="Freedman E."/>
            <person name="Gearin G."/>
            <person name="Gellesch M."/>
            <person name="Goldberg J."/>
            <person name="Griggs A."/>
            <person name="Gujja S."/>
            <person name="Heiman D."/>
            <person name="Howarth C."/>
            <person name="Larson L."/>
            <person name="Lui A."/>
            <person name="MacDonald P.J.P."/>
            <person name="Mehta T."/>
            <person name="Montmayeur A."/>
            <person name="Murphy C."/>
            <person name="Neiman D."/>
            <person name="Pearson M."/>
            <person name="Priest M."/>
            <person name="Roberts A."/>
            <person name="Saif S."/>
            <person name="Shea T."/>
            <person name="Shenoy N."/>
            <person name="Sisk P."/>
            <person name="Stolte C."/>
            <person name="Sykes S."/>
            <person name="Yandava C."/>
            <person name="Wortman J."/>
            <person name="Nusbaum C."/>
            <person name="Birren B."/>
        </authorList>
    </citation>
    <scope>NUCLEOTIDE SEQUENCE</scope>
    <source>
        <strain evidence="9">ATCC 64411</strain>
    </source>
</reference>
<dbReference type="InterPro" id="IPR049326">
    <property type="entry name" value="Rhodopsin_dom_fungi"/>
</dbReference>
<feature type="compositionally biased region" description="Polar residues" evidence="6">
    <location>
        <begin position="387"/>
        <end position="404"/>
    </location>
</feature>
<organism evidence="10 11">
    <name type="scientific">Magnaporthiopsis poae (strain ATCC 64411 / 73-15)</name>
    <name type="common">Kentucky bluegrass fungus</name>
    <name type="synonym">Magnaporthe poae</name>
    <dbReference type="NCBI Taxonomy" id="644358"/>
    <lineage>
        <taxon>Eukaryota</taxon>
        <taxon>Fungi</taxon>
        <taxon>Dikarya</taxon>
        <taxon>Ascomycota</taxon>
        <taxon>Pezizomycotina</taxon>
        <taxon>Sordariomycetes</taxon>
        <taxon>Sordariomycetidae</taxon>
        <taxon>Magnaporthales</taxon>
        <taxon>Magnaporthaceae</taxon>
        <taxon>Magnaporthiopsis</taxon>
    </lineage>
</organism>
<gene>
    <name evidence="9" type="ORF">MAPG_05102</name>
</gene>
<keyword evidence="2 7" id="KW-0812">Transmembrane</keyword>
<feature type="transmembrane region" description="Helical" evidence="7">
    <location>
        <begin position="68"/>
        <end position="88"/>
    </location>
</feature>
<feature type="transmembrane region" description="Helical" evidence="7">
    <location>
        <begin position="141"/>
        <end position="163"/>
    </location>
</feature>
<comment type="subcellular location">
    <subcellularLocation>
        <location evidence="1">Membrane</location>
        <topology evidence="1">Multi-pass membrane protein</topology>
    </subcellularLocation>
</comment>
<feature type="transmembrane region" description="Helical" evidence="7">
    <location>
        <begin position="23"/>
        <end position="47"/>
    </location>
</feature>
<reference evidence="9" key="1">
    <citation type="submission" date="2010-05" db="EMBL/GenBank/DDBJ databases">
        <title>The Genome Sequence of Magnaporthe poae strain ATCC 64411.</title>
        <authorList>
            <consortium name="The Broad Institute Genome Sequencing Platform"/>
            <consortium name="Broad Institute Genome Sequencing Center for Infectious Disease"/>
            <person name="Ma L.-J."/>
            <person name="Dead R."/>
            <person name="Young S."/>
            <person name="Zeng Q."/>
            <person name="Koehrsen M."/>
            <person name="Alvarado L."/>
            <person name="Berlin A."/>
            <person name="Chapman S.B."/>
            <person name="Chen Z."/>
            <person name="Freedman E."/>
            <person name="Gellesch M."/>
            <person name="Goldberg J."/>
            <person name="Griggs A."/>
            <person name="Gujja S."/>
            <person name="Heilman E.R."/>
            <person name="Heiman D."/>
            <person name="Hepburn T."/>
            <person name="Howarth C."/>
            <person name="Jen D."/>
            <person name="Larson L."/>
            <person name="Mehta T."/>
            <person name="Neiman D."/>
            <person name="Pearson M."/>
            <person name="Roberts A."/>
            <person name="Saif S."/>
            <person name="Shea T."/>
            <person name="Shenoy N."/>
            <person name="Sisk P."/>
            <person name="Stolte C."/>
            <person name="Sykes S."/>
            <person name="Walk T."/>
            <person name="White J."/>
            <person name="Yandava C."/>
            <person name="Haas B."/>
            <person name="Nusbaum C."/>
            <person name="Birren B."/>
        </authorList>
    </citation>
    <scope>NUCLEOTIDE SEQUENCE</scope>
    <source>
        <strain evidence="9">ATCC 64411</strain>
    </source>
</reference>
<evidence type="ECO:0000313" key="10">
    <source>
        <dbReference type="EnsemblFungi" id="MAPG_05102T0"/>
    </source>
</evidence>